<dbReference type="NCBIfam" id="TIGR00329">
    <property type="entry name" value="gcp_kae1"/>
    <property type="match status" value="1"/>
</dbReference>
<feature type="binding site" evidence="8">
    <location>
        <begin position="140"/>
        <end position="144"/>
    </location>
    <ligand>
        <name>substrate</name>
    </ligand>
</feature>
<dbReference type="FunFam" id="3.30.420.40:FF:000040">
    <property type="entry name" value="tRNA N6-adenosine threonylcarbamoyltransferase"/>
    <property type="match status" value="1"/>
</dbReference>
<dbReference type="CDD" id="cd24133">
    <property type="entry name" value="ASKHA_NBD_TsaD_bac"/>
    <property type="match status" value="1"/>
</dbReference>
<name>A0A2H0YUI3_9BACT</name>
<dbReference type="PANTHER" id="PTHR11735:SF6">
    <property type="entry name" value="TRNA N6-ADENOSINE THREONYLCARBAMOYLTRANSFERASE, MITOCHONDRIAL"/>
    <property type="match status" value="1"/>
</dbReference>
<proteinExistence type="inferred from homology"/>
<sequence length="344" mass="37535">MIILGIETSCDETAAAIVQNKSERFEILSSVVSSQVDIHAKTGGIVPEVAAREHIKNILPIIDQALKKASMDYHKIDAIAVTAGPGLITSLLVGAETAKVLSYTWNKPLTAINHLAAHIYANFISASWRTKIQFPLLALVVSGGHTELVLMKKHLDYQVIGQTRDDAAGEAFDKVAKLLNLGYPGGPIISKLAKDGDRKAVDLPRPMIKENNFDFSFAGLKTAALYKIQSGKYNLKDKKTIADFCASFEQAAIDVLVEKTIKAAKKYNVKSVLLSGGVAANELLRESLKTKIKKELPFSHLSLPTPKLCTDNATMIAAIGYYYAVKKGFTPWQKIEVDPIWQLG</sequence>
<dbReference type="InterPro" id="IPR000905">
    <property type="entry name" value="Gcp-like_dom"/>
</dbReference>
<feature type="domain" description="Gcp-like" evidence="9">
    <location>
        <begin position="26"/>
        <end position="317"/>
    </location>
</feature>
<comment type="caution">
    <text evidence="8">Lacks conserved residue(s) required for the propagation of feature annotation.</text>
</comment>
<organism evidence="10 11">
    <name type="scientific">Candidatus Kerfeldbacteria bacterium CG08_land_8_20_14_0_20_40_16</name>
    <dbReference type="NCBI Taxonomy" id="2014244"/>
    <lineage>
        <taxon>Bacteria</taxon>
        <taxon>Candidatus Kerfeldiibacteriota</taxon>
    </lineage>
</organism>
<keyword evidence="4 8" id="KW-0479">Metal-binding</keyword>
<keyword evidence="3 8" id="KW-0819">tRNA processing</keyword>
<evidence type="ECO:0000256" key="6">
    <source>
        <dbReference type="ARBA" id="ARBA00023315"/>
    </source>
</evidence>
<comment type="similarity">
    <text evidence="8">Belongs to the KAE1 / TsaD family.</text>
</comment>
<evidence type="ECO:0000256" key="1">
    <source>
        <dbReference type="ARBA" id="ARBA00022490"/>
    </source>
</evidence>
<dbReference type="GO" id="GO:0005737">
    <property type="term" value="C:cytoplasm"/>
    <property type="evidence" value="ECO:0007669"/>
    <property type="project" value="UniProtKB-SubCell"/>
</dbReference>
<dbReference type="GO" id="GO:0061711">
    <property type="term" value="F:tRNA N(6)-L-threonylcarbamoyladenine synthase activity"/>
    <property type="evidence" value="ECO:0007669"/>
    <property type="project" value="UniProtKB-EC"/>
</dbReference>
<gene>
    <name evidence="8 10" type="primary">tsaD</name>
    <name evidence="10" type="ORF">COT24_05065</name>
</gene>
<dbReference type="PRINTS" id="PR00789">
    <property type="entry name" value="OSIALOPTASE"/>
</dbReference>
<dbReference type="GO" id="GO:0005506">
    <property type="term" value="F:iron ion binding"/>
    <property type="evidence" value="ECO:0007669"/>
    <property type="project" value="UniProtKB-UniRule"/>
</dbReference>
<reference evidence="10 11" key="1">
    <citation type="submission" date="2017-09" db="EMBL/GenBank/DDBJ databases">
        <title>Depth-based differentiation of microbial function through sediment-hosted aquifers and enrichment of novel symbionts in the deep terrestrial subsurface.</title>
        <authorList>
            <person name="Probst A.J."/>
            <person name="Ladd B."/>
            <person name="Jarett J.K."/>
            <person name="Geller-Mcgrath D.E."/>
            <person name="Sieber C.M."/>
            <person name="Emerson J.B."/>
            <person name="Anantharaman K."/>
            <person name="Thomas B.C."/>
            <person name="Malmstrom R."/>
            <person name="Stieglmeier M."/>
            <person name="Klingl A."/>
            <person name="Woyke T."/>
            <person name="Ryan C.M."/>
            <person name="Banfield J.F."/>
        </authorList>
    </citation>
    <scope>NUCLEOTIDE SEQUENCE [LARGE SCALE GENOMIC DNA]</scope>
    <source>
        <strain evidence="10">CG08_land_8_20_14_0_20_40_16</strain>
    </source>
</reference>
<dbReference type="Gene3D" id="3.30.420.40">
    <property type="match status" value="2"/>
</dbReference>
<feature type="binding site" evidence="8">
    <location>
        <position position="311"/>
    </location>
    <ligand>
        <name>Fe cation</name>
        <dbReference type="ChEBI" id="CHEBI:24875"/>
    </ligand>
</feature>
<accession>A0A2H0YUI3</accession>
<evidence type="ECO:0000256" key="3">
    <source>
        <dbReference type="ARBA" id="ARBA00022694"/>
    </source>
</evidence>
<evidence type="ECO:0000256" key="4">
    <source>
        <dbReference type="ARBA" id="ARBA00022723"/>
    </source>
</evidence>
<dbReference type="EMBL" id="PEXU01000056">
    <property type="protein sequence ID" value="PIS42158.1"/>
    <property type="molecule type" value="Genomic_DNA"/>
</dbReference>
<dbReference type="GO" id="GO:0002949">
    <property type="term" value="P:tRNA threonylcarbamoyladenosine modification"/>
    <property type="evidence" value="ECO:0007669"/>
    <property type="project" value="UniProtKB-UniRule"/>
</dbReference>
<comment type="function">
    <text evidence="8">Required for the formation of a threonylcarbamoyl group on adenosine at position 37 (t(6)A37) in tRNAs that read codons beginning with adenine. Is involved in the transfer of the threonylcarbamoyl moiety of threonylcarbamoyl-AMP (TC-AMP) to the N6 group of A37, together with TsaE and TsaB. TsaD likely plays a direct catalytic role in this reaction.</text>
</comment>
<protein>
    <recommendedName>
        <fullName evidence="8">tRNA N6-adenosine threonylcarbamoyltransferase</fullName>
        <ecNumber evidence="8">2.3.1.234</ecNumber>
    </recommendedName>
    <alternativeName>
        <fullName evidence="8">N6-L-threonylcarbamoyladenine synthase</fullName>
        <shortName evidence="8">t(6)A synthase</shortName>
    </alternativeName>
    <alternativeName>
        <fullName evidence="8">t(6)A37 threonylcarbamoyladenosine biosynthesis protein TsaD</fullName>
    </alternativeName>
    <alternativeName>
        <fullName evidence="8">tRNA threonylcarbamoyladenosine biosynthesis protein TsaD</fullName>
    </alternativeName>
</protein>
<dbReference type="InterPro" id="IPR043129">
    <property type="entry name" value="ATPase_NBD"/>
</dbReference>
<dbReference type="HAMAP" id="MF_01445">
    <property type="entry name" value="TsaD"/>
    <property type="match status" value="1"/>
</dbReference>
<comment type="catalytic activity">
    <reaction evidence="7 8">
        <text>L-threonylcarbamoyladenylate + adenosine(37) in tRNA = N(6)-L-threonylcarbamoyladenosine(37) in tRNA + AMP + H(+)</text>
        <dbReference type="Rhea" id="RHEA:37059"/>
        <dbReference type="Rhea" id="RHEA-COMP:10162"/>
        <dbReference type="Rhea" id="RHEA-COMP:10163"/>
        <dbReference type="ChEBI" id="CHEBI:15378"/>
        <dbReference type="ChEBI" id="CHEBI:73682"/>
        <dbReference type="ChEBI" id="CHEBI:74411"/>
        <dbReference type="ChEBI" id="CHEBI:74418"/>
        <dbReference type="ChEBI" id="CHEBI:456215"/>
        <dbReference type="EC" id="2.3.1.234"/>
    </reaction>
</comment>
<feature type="binding site" evidence="8">
    <location>
        <position position="186"/>
    </location>
    <ligand>
        <name>substrate</name>
    </ligand>
</feature>
<dbReference type="AlphaFoldDB" id="A0A2H0YUI3"/>
<evidence type="ECO:0000313" key="11">
    <source>
        <dbReference type="Proteomes" id="UP000231542"/>
    </source>
</evidence>
<dbReference type="SUPFAM" id="SSF53067">
    <property type="entry name" value="Actin-like ATPase domain"/>
    <property type="match status" value="2"/>
</dbReference>
<keyword evidence="6 8" id="KW-0012">Acyltransferase</keyword>
<feature type="binding site" evidence="8">
    <location>
        <position position="118"/>
    </location>
    <ligand>
        <name>Fe cation</name>
        <dbReference type="ChEBI" id="CHEBI:24875"/>
    </ligand>
</feature>
<evidence type="ECO:0000256" key="8">
    <source>
        <dbReference type="HAMAP-Rule" id="MF_01445"/>
    </source>
</evidence>
<evidence type="ECO:0000259" key="9">
    <source>
        <dbReference type="Pfam" id="PF00814"/>
    </source>
</evidence>
<evidence type="ECO:0000313" key="10">
    <source>
        <dbReference type="EMBL" id="PIS42158.1"/>
    </source>
</evidence>
<evidence type="ECO:0000256" key="5">
    <source>
        <dbReference type="ARBA" id="ARBA00023004"/>
    </source>
</evidence>
<dbReference type="InterPro" id="IPR017861">
    <property type="entry name" value="KAE1/TsaD"/>
</dbReference>
<dbReference type="Proteomes" id="UP000231542">
    <property type="component" value="Unassembled WGS sequence"/>
</dbReference>
<dbReference type="EC" id="2.3.1.234" evidence="8"/>
<evidence type="ECO:0000256" key="7">
    <source>
        <dbReference type="ARBA" id="ARBA00048117"/>
    </source>
</evidence>
<comment type="subcellular location">
    <subcellularLocation>
        <location evidence="8">Cytoplasm</location>
    </subcellularLocation>
</comment>
<feature type="binding site" evidence="8">
    <location>
        <position position="114"/>
    </location>
    <ligand>
        <name>Fe cation</name>
        <dbReference type="ChEBI" id="CHEBI:24875"/>
    </ligand>
</feature>
<keyword evidence="1 8" id="KW-0963">Cytoplasm</keyword>
<comment type="caution">
    <text evidence="10">The sequence shown here is derived from an EMBL/GenBank/DDBJ whole genome shotgun (WGS) entry which is preliminary data.</text>
</comment>
<feature type="binding site" evidence="8">
    <location>
        <position position="173"/>
    </location>
    <ligand>
        <name>substrate</name>
    </ligand>
</feature>
<dbReference type="NCBIfam" id="TIGR03723">
    <property type="entry name" value="T6A_TsaD_YgjD"/>
    <property type="match status" value="1"/>
</dbReference>
<comment type="cofactor">
    <cofactor evidence="8">
        <name>Fe(2+)</name>
        <dbReference type="ChEBI" id="CHEBI:29033"/>
    </cofactor>
    <text evidence="8">Binds 1 Fe(2+) ion per subunit.</text>
</comment>
<evidence type="ECO:0000256" key="2">
    <source>
        <dbReference type="ARBA" id="ARBA00022679"/>
    </source>
</evidence>
<keyword evidence="5 8" id="KW-0408">Iron</keyword>
<dbReference type="PANTHER" id="PTHR11735">
    <property type="entry name" value="TRNA N6-ADENOSINE THREONYLCARBAMOYLTRANSFERASE"/>
    <property type="match status" value="1"/>
</dbReference>
<keyword evidence="2 8" id="KW-0808">Transferase</keyword>
<feature type="binding site" evidence="8">
    <location>
        <position position="281"/>
    </location>
    <ligand>
        <name>substrate</name>
    </ligand>
</feature>
<dbReference type="Pfam" id="PF00814">
    <property type="entry name" value="TsaD"/>
    <property type="match status" value="1"/>
</dbReference>
<dbReference type="FunFam" id="3.30.420.40:FF:000012">
    <property type="entry name" value="tRNA N6-adenosine threonylcarbamoyltransferase"/>
    <property type="match status" value="1"/>
</dbReference>
<dbReference type="InterPro" id="IPR022450">
    <property type="entry name" value="TsaD"/>
</dbReference>